<evidence type="ECO:0000313" key="3">
    <source>
        <dbReference type="Proteomes" id="UP000190888"/>
    </source>
</evidence>
<keyword evidence="3" id="KW-1185">Reference proteome</keyword>
<dbReference type="STRING" id="413434.SAMN04488132_103282"/>
<dbReference type="InterPro" id="IPR038727">
    <property type="entry name" value="NadR/Ttd14_AAA_dom"/>
</dbReference>
<gene>
    <name evidence="2" type="ORF">SAMN04488132_103282</name>
</gene>
<dbReference type="Gene3D" id="3.40.50.300">
    <property type="entry name" value="P-loop containing nucleotide triphosphate hydrolases"/>
    <property type="match status" value="1"/>
</dbReference>
<protein>
    <submittedName>
        <fullName evidence="2">Nicotinamide-nucleotide adenylyltransferase, NadR type</fullName>
    </submittedName>
</protein>
<dbReference type="InterPro" id="IPR027417">
    <property type="entry name" value="P-loop_NTPase"/>
</dbReference>
<keyword evidence="2" id="KW-0808">Transferase</keyword>
<name>A0A1T4MAT0_9BACT</name>
<keyword evidence="2" id="KW-0548">Nucleotidyltransferase</keyword>
<dbReference type="Proteomes" id="UP000190888">
    <property type="component" value="Unassembled WGS sequence"/>
</dbReference>
<dbReference type="OrthoDB" id="9151999at2"/>
<dbReference type="RefSeq" id="WP_078830764.1">
    <property type="nucleotide sequence ID" value="NZ_FUWH01000003.1"/>
</dbReference>
<dbReference type="GO" id="GO:0016779">
    <property type="term" value="F:nucleotidyltransferase activity"/>
    <property type="evidence" value="ECO:0007669"/>
    <property type="project" value="UniProtKB-KW"/>
</dbReference>
<evidence type="ECO:0000313" key="2">
    <source>
        <dbReference type="EMBL" id="SJZ63981.1"/>
    </source>
</evidence>
<dbReference type="Pfam" id="PF13521">
    <property type="entry name" value="AAA_28"/>
    <property type="match status" value="1"/>
</dbReference>
<dbReference type="EMBL" id="FUWH01000003">
    <property type="protein sequence ID" value="SJZ63981.1"/>
    <property type="molecule type" value="Genomic_DNA"/>
</dbReference>
<feature type="domain" description="NadR/Ttd14 AAA" evidence="1">
    <location>
        <begin position="4"/>
        <end position="168"/>
    </location>
</feature>
<dbReference type="PANTHER" id="PTHR37512">
    <property type="entry name" value="TRIFUNCTIONAL NAD BIOSYNTHESIS/REGULATOR PROTEIN NADR"/>
    <property type="match status" value="1"/>
</dbReference>
<sequence>MTRKIVIIGPESTGKSTLSEQLAAHYQTRWCPEFAREYLLKNGTAYTFEDLETIARGQLSLEEEYLRQVEDNQNPPQQPILFIDTDMYVMKVWCEYVFGQCHQFILDEIVSRRYDLYLFCNVDLPWVADELREYPDEEPRRELYHIYKDLLINQPVPWIDISGDYDQRLQTAISAVDALLNTNG</sequence>
<dbReference type="CDD" id="cd00882">
    <property type="entry name" value="Ras_like_GTPase"/>
    <property type="match status" value="1"/>
</dbReference>
<proteinExistence type="predicted"/>
<dbReference type="AlphaFoldDB" id="A0A1T4MAT0"/>
<evidence type="ECO:0000259" key="1">
    <source>
        <dbReference type="Pfam" id="PF13521"/>
    </source>
</evidence>
<dbReference type="InterPro" id="IPR052735">
    <property type="entry name" value="NAD_biosynth-regulator"/>
</dbReference>
<accession>A0A1T4MAT0</accession>
<reference evidence="2 3" key="1">
    <citation type="submission" date="2017-02" db="EMBL/GenBank/DDBJ databases">
        <authorList>
            <person name="Peterson S.W."/>
        </authorList>
    </citation>
    <scope>NUCLEOTIDE SEQUENCE [LARGE SCALE GENOMIC DNA]</scope>
    <source>
        <strain evidence="2 3">DSM 22335</strain>
    </source>
</reference>
<dbReference type="PANTHER" id="PTHR37512:SF1">
    <property type="entry name" value="NADR_TTD14 AAA DOMAIN-CONTAINING PROTEIN"/>
    <property type="match status" value="1"/>
</dbReference>
<organism evidence="2 3">
    <name type="scientific">Sediminibacterium ginsengisoli</name>
    <dbReference type="NCBI Taxonomy" id="413434"/>
    <lineage>
        <taxon>Bacteria</taxon>
        <taxon>Pseudomonadati</taxon>
        <taxon>Bacteroidota</taxon>
        <taxon>Chitinophagia</taxon>
        <taxon>Chitinophagales</taxon>
        <taxon>Chitinophagaceae</taxon>
        <taxon>Sediminibacterium</taxon>
    </lineage>
</organism>
<dbReference type="SUPFAM" id="SSF52540">
    <property type="entry name" value="P-loop containing nucleoside triphosphate hydrolases"/>
    <property type="match status" value="1"/>
</dbReference>